<evidence type="ECO:0000313" key="3">
    <source>
        <dbReference type="Proteomes" id="UP000056252"/>
    </source>
</evidence>
<dbReference type="KEGG" id="peo:AS203_05680"/>
<dbReference type="Proteomes" id="UP000056252">
    <property type="component" value="Chromosome"/>
</dbReference>
<feature type="transmembrane region" description="Helical" evidence="1">
    <location>
        <begin position="6"/>
        <end position="23"/>
    </location>
</feature>
<dbReference type="STRING" id="76123.AS203_05680"/>
<keyword evidence="1" id="KW-1133">Transmembrane helix</keyword>
<keyword evidence="1" id="KW-0472">Membrane</keyword>
<reference evidence="3" key="1">
    <citation type="submission" date="2015-11" db="EMBL/GenBank/DDBJ databases">
        <authorList>
            <person name="Holder M.E."/>
            <person name="Ajami N.J."/>
            <person name="Petrosino J.F."/>
        </authorList>
    </citation>
    <scope>NUCLEOTIDE SEQUENCE [LARGE SCALE GENOMIC DNA]</scope>
    <source>
        <strain evidence="3">F0113</strain>
    </source>
</reference>
<proteinExistence type="predicted"/>
<sequence>MTMLTGGNDSFVVSFSFSGLLLLTMRFHLKNGLKNGVTNAKRIMDMLIISVVGWMIMSLILP</sequence>
<dbReference type="AlphaFoldDB" id="A0A0S2KKM9"/>
<evidence type="ECO:0000256" key="1">
    <source>
        <dbReference type="SAM" id="Phobius"/>
    </source>
</evidence>
<keyword evidence="1" id="KW-0812">Transmembrane</keyword>
<accession>A0A0S2KKM9</accession>
<name>A0A0S2KKM9_9BACT</name>
<protein>
    <submittedName>
        <fullName evidence="2">Uncharacterized protein</fullName>
    </submittedName>
</protein>
<gene>
    <name evidence="2" type="ORF">AS203_05680</name>
</gene>
<dbReference type="EMBL" id="CP013195">
    <property type="protein sequence ID" value="ALO48628.1"/>
    <property type="molecule type" value="Genomic_DNA"/>
</dbReference>
<keyword evidence="3" id="KW-1185">Reference proteome</keyword>
<feature type="transmembrane region" description="Helical" evidence="1">
    <location>
        <begin position="43"/>
        <end position="61"/>
    </location>
</feature>
<organism evidence="2 3">
    <name type="scientific">Hoylesella enoeca</name>
    <dbReference type="NCBI Taxonomy" id="76123"/>
    <lineage>
        <taxon>Bacteria</taxon>
        <taxon>Pseudomonadati</taxon>
        <taxon>Bacteroidota</taxon>
        <taxon>Bacteroidia</taxon>
        <taxon>Bacteroidales</taxon>
        <taxon>Prevotellaceae</taxon>
        <taxon>Hoylesella</taxon>
    </lineage>
</organism>
<evidence type="ECO:0000313" key="2">
    <source>
        <dbReference type="EMBL" id="ALO48628.1"/>
    </source>
</evidence>